<keyword evidence="1" id="KW-0853">WD repeat</keyword>
<dbReference type="Proteomes" id="UP001470230">
    <property type="component" value="Unassembled WGS sequence"/>
</dbReference>
<dbReference type="InterPro" id="IPR036322">
    <property type="entry name" value="WD40_repeat_dom_sf"/>
</dbReference>
<dbReference type="PANTHER" id="PTHR10971">
    <property type="entry name" value="MRNA EXPORT FACTOR AND BUB3"/>
    <property type="match status" value="1"/>
</dbReference>
<evidence type="ECO:0000256" key="1">
    <source>
        <dbReference type="ARBA" id="ARBA00022574"/>
    </source>
</evidence>
<keyword evidence="4" id="KW-1185">Reference proteome</keyword>
<dbReference type="InterPro" id="IPR019775">
    <property type="entry name" value="WD40_repeat_CS"/>
</dbReference>
<name>A0ABR2K0A5_9EUKA</name>
<dbReference type="InterPro" id="IPR001680">
    <property type="entry name" value="WD40_rpt"/>
</dbReference>
<keyword evidence="2" id="KW-0677">Repeat</keyword>
<accession>A0ABR2K0A5</accession>
<dbReference type="SMART" id="SM00320">
    <property type="entry name" value="WD40"/>
    <property type="match status" value="4"/>
</dbReference>
<dbReference type="EMBL" id="JAPFFF010000008">
    <property type="protein sequence ID" value="KAK8884549.1"/>
    <property type="molecule type" value="Genomic_DNA"/>
</dbReference>
<evidence type="ECO:0000313" key="4">
    <source>
        <dbReference type="Proteomes" id="UP001470230"/>
    </source>
</evidence>
<dbReference type="PROSITE" id="PS00678">
    <property type="entry name" value="WD_REPEATS_1"/>
    <property type="match status" value="1"/>
</dbReference>
<sequence length="335" mass="35936">MAQQPGQSLKFDRIPSDTISDIATNSNPNNQLLCCTSWDNSITIWKLNGAQNALPTPQYLATVKPEKTNDAMLCCTFKGDDILVGTASGKILQLKYGEPTVSNVGSHLGIVSGVRWCPNQNLLMSGSSYDFKLNFWDLRDTTKPASSVDLQGKCRCLDATNDKAFIVTSENKVYQYDLKLADKKLKSYSLKIKCPITSIAITPDGNGYVVGGQNGIIEANVNGTGGDLKTCHRDNNGVYSSNCIAISGFSTKNIIISGGGNGSLEYFSLDTLAHTSTRPKLTQNGDPVTACAFLPKQKSYVVATGNDWSHGAQGSNGAPSPEMQVRMLNGKETVG</sequence>
<dbReference type="SUPFAM" id="SSF50978">
    <property type="entry name" value="WD40 repeat-like"/>
    <property type="match status" value="1"/>
</dbReference>
<reference evidence="3 4" key="1">
    <citation type="submission" date="2024-04" db="EMBL/GenBank/DDBJ databases">
        <title>Tritrichomonas musculus Genome.</title>
        <authorList>
            <person name="Alves-Ferreira E."/>
            <person name="Grigg M."/>
            <person name="Lorenzi H."/>
            <person name="Galac M."/>
        </authorList>
    </citation>
    <scope>NUCLEOTIDE SEQUENCE [LARGE SCALE GENOMIC DNA]</scope>
    <source>
        <strain evidence="3 4">EAF2021</strain>
    </source>
</reference>
<organism evidence="3 4">
    <name type="scientific">Tritrichomonas musculus</name>
    <dbReference type="NCBI Taxonomy" id="1915356"/>
    <lineage>
        <taxon>Eukaryota</taxon>
        <taxon>Metamonada</taxon>
        <taxon>Parabasalia</taxon>
        <taxon>Tritrichomonadida</taxon>
        <taxon>Tritrichomonadidae</taxon>
        <taxon>Tritrichomonas</taxon>
    </lineage>
</organism>
<evidence type="ECO:0000256" key="2">
    <source>
        <dbReference type="ARBA" id="ARBA00022737"/>
    </source>
</evidence>
<protein>
    <submittedName>
        <fullName evidence="3">Uncharacterized protein</fullName>
    </submittedName>
</protein>
<dbReference type="Gene3D" id="2.130.10.10">
    <property type="entry name" value="YVTN repeat-like/Quinoprotein amine dehydrogenase"/>
    <property type="match status" value="1"/>
</dbReference>
<gene>
    <name evidence="3" type="ORF">M9Y10_043663</name>
</gene>
<proteinExistence type="predicted"/>
<dbReference type="Pfam" id="PF00400">
    <property type="entry name" value="WD40"/>
    <property type="match status" value="2"/>
</dbReference>
<evidence type="ECO:0000313" key="3">
    <source>
        <dbReference type="EMBL" id="KAK8884549.1"/>
    </source>
</evidence>
<dbReference type="InterPro" id="IPR015943">
    <property type="entry name" value="WD40/YVTN_repeat-like_dom_sf"/>
</dbReference>
<comment type="caution">
    <text evidence="3">The sequence shown here is derived from an EMBL/GenBank/DDBJ whole genome shotgun (WGS) entry which is preliminary data.</text>
</comment>